<dbReference type="GO" id="GO:0022625">
    <property type="term" value="C:cytosolic large ribosomal subunit"/>
    <property type="evidence" value="ECO:0007669"/>
    <property type="project" value="InterPro"/>
</dbReference>
<dbReference type="CDD" id="cd05833">
    <property type="entry name" value="Ribosomal_P2"/>
    <property type="match status" value="1"/>
</dbReference>
<dbReference type="HAMAP" id="MF_01478">
    <property type="entry name" value="Ribosomal_L12_arch"/>
    <property type="match status" value="1"/>
</dbReference>
<feature type="compositionally biased region" description="Basic and acidic residues" evidence="4">
    <location>
        <begin position="106"/>
        <end position="115"/>
    </location>
</feature>
<dbReference type="PANTHER" id="PTHR21141:SF5">
    <property type="entry name" value="LARGE RIBOSOMAL SUBUNIT PROTEIN P2"/>
    <property type="match status" value="1"/>
</dbReference>
<evidence type="ECO:0000256" key="2">
    <source>
        <dbReference type="ARBA" id="ARBA00022980"/>
    </source>
</evidence>
<keyword evidence="2 5" id="KW-0689">Ribosomal protein</keyword>
<gene>
    <name evidence="5" type="ORF">Naga_100144g9</name>
</gene>
<dbReference type="InterPro" id="IPR038716">
    <property type="entry name" value="P1/P2_N_sf"/>
</dbReference>
<dbReference type="Gene3D" id="1.10.10.1410">
    <property type="match status" value="1"/>
</dbReference>
<reference evidence="5 6" key="1">
    <citation type="journal article" date="2014" name="Mol. Plant">
        <title>Chromosome Scale Genome Assembly and Transcriptome Profiling of Nannochloropsis gaditana in Nitrogen Depletion.</title>
        <authorList>
            <person name="Corteggiani Carpinelli E."/>
            <person name="Telatin A."/>
            <person name="Vitulo N."/>
            <person name="Forcato C."/>
            <person name="D'Angelo M."/>
            <person name="Schiavon R."/>
            <person name="Vezzi A."/>
            <person name="Giacometti G.M."/>
            <person name="Morosinotto T."/>
            <person name="Valle G."/>
        </authorList>
    </citation>
    <scope>NUCLEOTIDE SEQUENCE [LARGE SCALE GENOMIC DNA]</scope>
    <source>
        <strain evidence="5 6">B-31</strain>
    </source>
</reference>
<dbReference type="InterPro" id="IPR027534">
    <property type="entry name" value="Ribosomal_P1/P2"/>
</dbReference>
<name>W7THJ8_9STRA</name>
<dbReference type="Pfam" id="PF00428">
    <property type="entry name" value="Ribosomal_60s"/>
    <property type="match status" value="1"/>
</dbReference>
<evidence type="ECO:0000256" key="4">
    <source>
        <dbReference type="SAM" id="MobiDB-lite"/>
    </source>
</evidence>
<feature type="region of interest" description="Disordered" evidence="4">
    <location>
        <begin position="95"/>
        <end position="122"/>
    </location>
</feature>
<dbReference type="FunFam" id="1.10.10.1410:FF:000002">
    <property type="entry name" value="60S acidic ribosomal protein P2"/>
    <property type="match status" value="1"/>
</dbReference>
<organism evidence="5 6">
    <name type="scientific">Nannochloropsis gaditana</name>
    <dbReference type="NCBI Taxonomy" id="72520"/>
    <lineage>
        <taxon>Eukaryota</taxon>
        <taxon>Sar</taxon>
        <taxon>Stramenopiles</taxon>
        <taxon>Ochrophyta</taxon>
        <taxon>Eustigmatophyceae</taxon>
        <taxon>Eustigmatales</taxon>
        <taxon>Monodopsidaceae</taxon>
        <taxon>Nannochloropsis</taxon>
    </lineage>
</organism>
<evidence type="ECO:0000313" key="6">
    <source>
        <dbReference type="Proteomes" id="UP000019335"/>
    </source>
</evidence>
<dbReference type="Proteomes" id="UP000019335">
    <property type="component" value="Chromosome 9"/>
</dbReference>
<dbReference type="GO" id="GO:0002182">
    <property type="term" value="P:cytoplasmic translational elongation"/>
    <property type="evidence" value="ECO:0007669"/>
    <property type="project" value="InterPro"/>
</dbReference>
<dbReference type="InterPro" id="IPR044076">
    <property type="entry name" value="Ribosomal_P2"/>
</dbReference>
<accession>W7THJ8</accession>
<comment type="caution">
    <text evidence="5">The sequence shown here is derived from an EMBL/GenBank/DDBJ whole genome shotgun (WGS) entry which is preliminary data.</text>
</comment>
<dbReference type="GO" id="GO:0003735">
    <property type="term" value="F:structural constituent of ribosome"/>
    <property type="evidence" value="ECO:0007669"/>
    <property type="project" value="InterPro"/>
</dbReference>
<proteinExistence type="inferred from homology"/>
<evidence type="ECO:0000313" key="5">
    <source>
        <dbReference type="EMBL" id="EWM26450.1"/>
    </source>
</evidence>
<feature type="compositionally biased region" description="Low complexity" evidence="4">
    <location>
        <begin position="95"/>
        <end position="105"/>
    </location>
</feature>
<keyword evidence="3" id="KW-0687">Ribonucleoprotein</keyword>
<dbReference type="PANTHER" id="PTHR21141">
    <property type="entry name" value="60S ACIDIC RIBOSOMAL PROTEIN FAMILY MEMBER"/>
    <property type="match status" value="1"/>
</dbReference>
<evidence type="ECO:0000256" key="3">
    <source>
        <dbReference type="ARBA" id="ARBA00023274"/>
    </source>
</evidence>
<sequence>MGTLDLKKKPLSLNYSFSSMRHLATYLLLKLGGNENPSASDVTTALSAVGVEADEGRLSTLLKDLEGKDVETLIEEGSKLLATFGGGGGGGGGAAAAAAPGAADAGAEKEKKKEEKEEEEADLGGAMDMFGVSLRRECQVAAMATKKHLFQRPANLWLPLHLYPSLPEGLVYSPFSRLVFFGPLYRAGDAERSSGKVLDGKSGNSDGLSF</sequence>
<dbReference type="AlphaFoldDB" id="W7THJ8"/>
<keyword evidence="6" id="KW-1185">Reference proteome</keyword>
<dbReference type="OrthoDB" id="1227494at2759"/>
<dbReference type="EMBL" id="AZIL01000650">
    <property type="protein sequence ID" value="EWM26450.1"/>
    <property type="molecule type" value="Genomic_DNA"/>
</dbReference>
<evidence type="ECO:0000256" key="1">
    <source>
        <dbReference type="ARBA" id="ARBA00005436"/>
    </source>
</evidence>
<comment type="similarity">
    <text evidence="1">Belongs to the eukaryotic ribosomal protein P1/P2 family.</text>
</comment>
<protein>
    <submittedName>
        <fullName evidence="5">60s acidic ribosomal protein p2</fullName>
    </submittedName>
</protein>